<dbReference type="InterPro" id="IPR037185">
    <property type="entry name" value="EmrE-like"/>
</dbReference>
<dbReference type="Proteomes" id="UP000596095">
    <property type="component" value="Chromosome"/>
</dbReference>
<evidence type="ECO:0000313" key="12">
    <source>
        <dbReference type="Proteomes" id="UP000596095"/>
    </source>
</evidence>
<dbReference type="Pfam" id="PF00893">
    <property type="entry name" value="Multi_Drug_Res"/>
    <property type="match status" value="1"/>
</dbReference>
<dbReference type="PANTHER" id="PTHR30561">
    <property type="entry name" value="SMR FAMILY PROTON-DEPENDENT DRUG EFFLUX TRANSPORTER SUGE"/>
    <property type="match status" value="1"/>
</dbReference>
<dbReference type="AlphaFoldDB" id="A0ABD7C952"/>
<organism evidence="11 12">
    <name type="scientific">Stenotrophomonas maltophilia</name>
    <name type="common">Pseudomonas maltophilia</name>
    <name type="synonym">Xanthomonas maltophilia</name>
    <dbReference type="NCBI Taxonomy" id="40324"/>
    <lineage>
        <taxon>Bacteria</taxon>
        <taxon>Pseudomonadati</taxon>
        <taxon>Pseudomonadota</taxon>
        <taxon>Gammaproteobacteria</taxon>
        <taxon>Lysobacterales</taxon>
        <taxon>Lysobacteraceae</taxon>
        <taxon>Stenotrophomonas</taxon>
        <taxon>Stenotrophomonas maltophilia group</taxon>
    </lineage>
</organism>
<evidence type="ECO:0000256" key="5">
    <source>
        <dbReference type="ARBA" id="ARBA00022989"/>
    </source>
</evidence>
<feature type="transmembrane region" description="Helical" evidence="10">
    <location>
        <begin position="58"/>
        <end position="79"/>
    </location>
</feature>
<keyword evidence="4 9" id="KW-0812">Transmembrane</keyword>
<keyword evidence="6 10" id="KW-0472">Membrane</keyword>
<keyword evidence="5 10" id="KW-1133">Transmembrane helix</keyword>
<comment type="subcellular location">
    <subcellularLocation>
        <location evidence="1 9">Cell membrane</location>
        <topology evidence="1 9">Multi-pass membrane protein</topology>
    </subcellularLocation>
</comment>
<evidence type="ECO:0000256" key="7">
    <source>
        <dbReference type="ARBA" id="ARBA00038151"/>
    </source>
</evidence>
<dbReference type="SUPFAM" id="SSF103481">
    <property type="entry name" value="Multidrug resistance efflux transporter EmrE"/>
    <property type="match status" value="1"/>
</dbReference>
<feature type="transmembrane region" description="Helical" evidence="10">
    <location>
        <begin position="30"/>
        <end position="51"/>
    </location>
</feature>
<name>A0ABD7C952_STEMA</name>
<dbReference type="GO" id="GO:0022857">
    <property type="term" value="F:transmembrane transporter activity"/>
    <property type="evidence" value="ECO:0007669"/>
    <property type="project" value="UniProtKB-ARBA"/>
</dbReference>
<keyword evidence="2" id="KW-0813">Transport</keyword>
<gene>
    <name evidence="11" type="ORF">JJL50_10450</name>
</gene>
<evidence type="ECO:0000256" key="4">
    <source>
        <dbReference type="ARBA" id="ARBA00022692"/>
    </source>
</evidence>
<dbReference type="InterPro" id="IPR000390">
    <property type="entry name" value="Small_drug/metabolite_transptr"/>
</dbReference>
<evidence type="ECO:0000256" key="9">
    <source>
        <dbReference type="RuleBase" id="RU003942"/>
    </source>
</evidence>
<evidence type="ECO:0000256" key="1">
    <source>
        <dbReference type="ARBA" id="ARBA00004651"/>
    </source>
</evidence>
<keyword evidence="3" id="KW-1003">Cell membrane</keyword>
<evidence type="ECO:0000256" key="8">
    <source>
        <dbReference type="ARBA" id="ARBA00039168"/>
    </source>
</evidence>
<evidence type="ECO:0000256" key="2">
    <source>
        <dbReference type="ARBA" id="ARBA00022448"/>
    </source>
</evidence>
<sequence length="105" mass="11138">MIGWIYLLLAGLLEVGVVVGIREVSAGRYLRGIPLHALGMSSSLYLLYLAMNTIDISIAYAAYTGIGVLGTVVVGMAFWGEKASLRKIGYLALMVSALTVMKLAG</sequence>
<evidence type="ECO:0000313" key="11">
    <source>
        <dbReference type="EMBL" id="QQQ44412.1"/>
    </source>
</evidence>
<dbReference type="Gene3D" id="1.10.3730.20">
    <property type="match status" value="1"/>
</dbReference>
<dbReference type="GO" id="GO:0005886">
    <property type="term" value="C:plasma membrane"/>
    <property type="evidence" value="ECO:0007669"/>
    <property type="project" value="UniProtKB-SubCell"/>
</dbReference>
<dbReference type="InterPro" id="IPR045324">
    <property type="entry name" value="Small_multidrug_res"/>
</dbReference>
<reference evidence="11 12" key="1">
    <citation type="submission" date="2021-01" db="EMBL/GenBank/DDBJ databases">
        <title>Genome Characterization of a novel Stenotrophomonas isolate with high keratinase activity.</title>
        <authorList>
            <person name="Cao Z.-J."/>
        </authorList>
    </citation>
    <scope>NUCLEOTIDE SEQUENCE [LARGE SCALE GENOMIC DNA]</scope>
    <source>
        <strain evidence="11 12">DHHJ</strain>
    </source>
</reference>
<dbReference type="EMBL" id="CP067993">
    <property type="protein sequence ID" value="QQQ44412.1"/>
    <property type="molecule type" value="Genomic_DNA"/>
</dbReference>
<dbReference type="PANTHER" id="PTHR30561:SF0">
    <property type="entry name" value="GUANIDINIUM EXPORTER"/>
    <property type="match status" value="1"/>
</dbReference>
<evidence type="ECO:0000256" key="10">
    <source>
        <dbReference type="SAM" id="Phobius"/>
    </source>
</evidence>
<proteinExistence type="inferred from homology"/>
<protein>
    <recommendedName>
        <fullName evidence="8">Guanidinium exporter</fullName>
    </recommendedName>
</protein>
<evidence type="ECO:0000256" key="6">
    <source>
        <dbReference type="ARBA" id="ARBA00023136"/>
    </source>
</evidence>
<dbReference type="RefSeq" id="WP_201119173.1">
    <property type="nucleotide sequence ID" value="NZ_CP067993.1"/>
</dbReference>
<accession>A0ABD7C952</accession>
<comment type="similarity">
    <text evidence="7">Belongs to the drug/metabolite transporter (DMT) superfamily. Small multidrug resistance (SMR) (TC 2.A.7.1) family. Gdx/SugE subfamily.</text>
</comment>
<evidence type="ECO:0000256" key="3">
    <source>
        <dbReference type="ARBA" id="ARBA00022475"/>
    </source>
</evidence>